<evidence type="ECO:0000313" key="2">
    <source>
        <dbReference type="EMBL" id="BCS19583.1"/>
    </source>
</evidence>
<keyword evidence="1" id="KW-1133">Transmembrane helix</keyword>
<keyword evidence="1" id="KW-0472">Membrane</keyword>
<proteinExistence type="predicted"/>
<organism evidence="2 3">
    <name type="scientific">Aspergillus puulaauensis</name>
    <dbReference type="NCBI Taxonomy" id="1220207"/>
    <lineage>
        <taxon>Eukaryota</taxon>
        <taxon>Fungi</taxon>
        <taxon>Dikarya</taxon>
        <taxon>Ascomycota</taxon>
        <taxon>Pezizomycotina</taxon>
        <taxon>Eurotiomycetes</taxon>
        <taxon>Eurotiomycetidae</taxon>
        <taxon>Eurotiales</taxon>
        <taxon>Aspergillaceae</taxon>
        <taxon>Aspergillus</taxon>
    </lineage>
</organism>
<reference evidence="2" key="1">
    <citation type="submission" date="2021-01" db="EMBL/GenBank/DDBJ databases">
        <authorList>
            <consortium name="Aspergillus puulaauensis MK2 genome sequencing consortium"/>
            <person name="Kazuki M."/>
            <person name="Futagami T."/>
        </authorList>
    </citation>
    <scope>NUCLEOTIDE SEQUENCE</scope>
    <source>
        <strain evidence="2">MK2</strain>
    </source>
</reference>
<dbReference type="AlphaFoldDB" id="A0A7R8AJK3"/>
<dbReference type="GeneID" id="64969588"/>
<dbReference type="EMBL" id="AP024444">
    <property type="protein sequence ID" value="BCS19583.1"/>
    <property type="molecule type" value="Genomic_DNA"/>
</dbReference>
<keyword evidence="3" id="KW-1185">Reference proteome</keyword>
<dbReference type="RefSeq" id="XP_041551777.1">
    <property type="nucleotide sequence ID" value="XM_041698610.1"/>
</dbReference>
<sequence>MFCEDEEKCPYGPWKMDFMRSIADQTADKTEFTCNVGNDDCDIPGTAEMCTNETYARLWFILESCKNFHDHLQSVLDALHYGRTHVGNKQAKWVVTFTKDREDVMSADATGAAASVILAGFFGVLAGLLSLLGPIGLVTDAAVLGGLAGGAAGAGIAGGGATIATGALNAIAANAAQSLQKEVDNMANMSDALENGFEAAWNAVQKMGGEAINTTPENYDPSLGYTYKDEPLGAPAILNDGGFAAPIDWKDIRHDHLQMLQSITASAISYLWKKNDKVLVVKVTGNMHDEAPCDIELSDDLYRLCDDDGTAYFYALWEDVANNNDGQDKDWDKPYGIEHAEDENLDLLAMAEAAVYTSQQFGTGHGWDPESAAEAFVSDKKPPNLMMVDLPACEVKDDYFHPLDRKCEGACILKLNIIQYCTGLSMTDTDFPYDV</sequence>
<name>A0A7R8AJK3_9EURO</name>
<reference evidence="2" key="2">
    <citation type="submission" date="2021-02" db="EMBL/GenBank/DDBJ databases">
        <title>Aspergillus puulaauensis MK2 genome sequence.</title>
        <authorList>
            <person name="Futagami T."/>
            <person name="Mori K."/>
            <person name="Kadooka C."/>
            <person name="Tanaka T."/>
        </authorList>
    </citation>
    <scope>NUCLEOTIDE SEQUENCE</scope>
    <source>
        <strain evidence="2">MK2</strain>
    </source>
</reference>
<protein>
    <submittedName>
        <fullName evidence="2">Uncharacterized protein</fullName>
    </submittedName>
</protein>
<dbReference type="OrthoDB" id="10413988at2759"/>
<dbReference type="KEGG" id="apuu:APUU_20015S"/>
<dbReference type="Proteomes" id="UP000654913">
    <property type="component" value="Chromosome 2"/>
</dbReference>
<evidence type="ECO:0000256" key="1">
    <source>
        <dbReference type="SAM" id="Phobius"/>
    </source>
</evidence>
<keyword evidence="1" id="KW-0812">Transmembrane</keyword>
<feature type="transmembrane region" description="Helical" evidence="1">
    <location>
        <begin position="109"/>
        <end position="132"/>
    </location>
</feature>
<accession>A0A7R8AJK3</accession>
<evidence type="ECO:0000313" key="3">
    <source>
        <dbReference type="Proteomes" id="UP000654913"/>
    </source>
</evidence>
<gene>
    <name evidence="2" type="ORF">APUU_20015S</name>
</gene>